<dbReference type="PANTHER" id="PTHR21705:SF11">
    <property type="entry name" value="FHIP FAMILY PROTEIN CG3558"/>
    <property type="match status" value="1"/>
</dbReference>
<organism evidence="4 5">
    <name type="scientific">Aspergillus homomorphus (strain CBS 101889)</name>
    <dbReference type="NCBI Taxonomy" id="1450537"/>
    <lineage>
        <taxon>Eukaryota</taxon>
        <taxon>Fungi</taxon>
        <taxon>Dikarya</taxon>
        <taxon>Ascomycota</taxon>
        <taxon>Pezizomycotina</taxon>
        <taxon>Eurotiomycetes</taxon>
        <taxon>Eurotiomycetidae</taxon>
        <taxon>Eurotiales</taxon>
        <taxon>Aspergillaceae</taxon>
        <taxon>Aspergillus</taxon>
        <taxon>Aspergillus subgen. Circumdati</taxon>
    </lineage>
</organism>
<name>A0A395I0Z5_ASPHC</name>
<dbReference type="InterPro" id="IPR019384">
    <property type="entry name" value="FHIP"/>
</dbReference>
<evidence type="ECO:0000256" key="1">
    <source>
        <dbReference type="ARBA" id="ARBA00024336"/>
    </source>
</evidence>
<comment type="similarity">
    <text evidence="1">Belongs to the FHIP family.</text>
</comment>
<dbReference type="OrthoDB" id="5350595at2759"/>
<feature type="compositionally biased region" description="Polar residues" evidence="2">
    <location>
        <begin position="709"/>
        <end position="721"/>
    </location>
</feature>
<evidence type="ECO:0000313" key="5">
    <source>
        <dbReference type="Proteomes" id="UP000248961"/>
    </source>
</evidence>
<reference evidence="4 5" key="1">
    <citation type="submission" date="2018-02" db="EMBL/GenBank/DDBJ databases">
        <title>The genomes of Aspergillus section Nigri reveals drivers in fungal speciation.</title>
        <authorList>
            <consortium name="DOE Joint Genome Institute"/>
            <person name="Vesth T.C."/>
            <person name="Nybo J."/>
            <person name="Theobald S."/>
            <person name="Brandl J."/>
            <person name="Frisvad J.C."/>
            <person name="Nielsen K.F."/>
            <person name="Lyhne E.K."/>
            <person name="Kogle M.E."/>
            <person name="Kuo A."/>
            <person name="Riley R."/>
            <person name="Clum A."/>
            <person name="Nolan M."/>
            <person name="Lipzen A."/>
            <person name="Salamov A."/>
            <person name="Henrissat B."/>
            <person name="Wiebenga A."/>
            <person name="De vries R.P."/>
            <person name="Grigoriev I.V."/>
            <person name="Mortensen U.H."/>
            <person name="Andersen M.R."/>
            <person name="Baker S.E."/>
        </authorList>
    </citation>
    <scope>NUCLEOTIDE SEQUENCE [LARGE SCALE GENOMIC DNA]</scope>
    <source>
        <strain evidence="4 5">CBS 101889</strain>
    </source>
</reference>
<evidence type="ECO:0000256" key="2">
    <source>
        <dbReference type="SAM" id="MobiDB-lite"/>
    </source>
</evidence>
<dbReference type="VEuPathDB" id="FungiDB:BO97DRAFT_404653"/>
<feature type="compositionally biased region" description="Acidic residues" evidence="2">
    <location>
        <begin position="798"/>
        <end position="809"/>
    </location>
</feature>
<dbReference type="RefSeq" id="XP_025553015.1">
    <property type="nucleotide sequence ID" value="XM_025695002.1"/>
</dbReference>
<proteinExistence type="inferred from homology"/>
<dbReference type="InterPro" id="IPR045669">
    <property type="entry name" value="FHIP_C"/>
</dbReference>
<dbReference type="GeneID" id="37199291"/>
<evidence type="ECO:0000259" key="3">
    <source>
        <dbReference type="Pfam" id="PF19314"/>
    </source>
</evidence>
<dbReference type="Pfam" id="PF19314">
    <property type="entry name" value="DUF5917"/>
    <property type="match status" value="1"/>
</dbReference>
<dbReference type="Pfam" id="PF10257">
    <property type="entry name" value="RAI16-like"/>
    <property type="match status" value="1"/>
</dbReference>
<gene>
    <name evidence="4" type="ORF">BO97DRAFT_404653</name>
</gene>
<feature type="compositionally biased region" description="Low complexity" evidence="2">
    <location>
        <begin position="783"/>
        <end position="797"/>
    </location>
</feature>
<keyword evidence="5" id="KW-1185">Reference proteome</keyword>
<feature type="region of interest" description="Disordered" evidence="2">
    <location>
        <begin position="655"/>
        <end position="809"/>
    </location>
</feature>
<dbReference type="Proteomes" id="UP000248961">
    <property type="component" value="Unassembled WGS sequence"/>
</dbReference>
<feature type="compositionally biased region" description="Low complexity" evidence="2">
    <location>
        <begin position="691"/>
        <end position="702"/>
    </location>
</feature>
<protein>
    <recommendedName>
        <fullName evidence="3">FHF complex subunit HOOK-interacting protein C-terminal domain-containing protein</fullName>
    </recommendedName>
</protein>
<accession>A0A395I0Z5</accession>
<dbReference type="AlphaFoldDB" id="A0A395I0Z5"/>
<dbReference type="PANTHER" id="PTHR21705">
    <property type="entry name" value="RAI16 PROTEIN-RELATED"/>
    <property type="match status" value="1"/>
</dbReference>
<feature type="domain" description="FHF complex subunit HOOK-interacting protein C-terminal" evidence="3">
    <location>
        <begin position="537"/>
        <end position="655"/>
    </location>
</feature>
<evidence type="ECO:0000313" key="4">
    <source>
        <dbReference type="EMBL" id="RAL13861.1"/>
    </source>
</evidence>
<dbReference type="EMBL" id="KZ824277">
    <property type="protein sequence ID" value="RAL13861.1"/>
    <property type="molecule type" value="Genomic_DNA"/>
</dbReference>
<sequence length="861" mass="95770">MDFWSRIIGGSRSLSTKSFRATTPTERLTSFKRTCNTLQQIWRSSNTPSGEQSATVNARNCIDRLISVLSDESRGPAPHPCLAYASSSQIFVTVTKLALSSYDDGMLRSATVFFNTLIDSEVDGVVDNRLFARALVDLVRRADKHSEDVEGRLVELLFGVANNIRLQPDILPAWFAPRSDEQEREQQSTNGAEFAGAMRKDDFPLFYLLVEYVHHAGRAGDFARTGLLYLIETASRSKRLERWLIESDLATLMATGLGALYSQLGSLTFPENTDENIPHIVALSDHANQETALPPLLGPSMDSFMSYLLFWQDTIDHCKSAEVNGTLLDHFQVLFLEQLLYPSLLESSDVQGGSTAAVLTYLYRILESVNQEDLVHRILHFLLASPSDSEPVTIDMSVSRRKSLDVLAAFSEEAARPSPSLFNLRDLTLLGLQSANRQTILATLRLMTVVLQRHHSFARSLVRTVPGQFAKQRTVGALNVELGQLLGMATSIVDDPTLNDSYDNYLKDGLAILESRLCMALSEDNPEDHLPLELRQEDPIVHELLHRLENFFTNSVVVNLALTEVLGSIVASHLISLDGWLLVDPAKYVYTQTGETGTSELLDQIRHAYEEPIWDIADTPALKSILQQLVQKIQTWRKEIPDFDILVAARRDLLHQDDQPAQTPNRSQRGSQPPTRSPSQRPTPRRESEYGSPTPRGRPSSRPFERATATPSPTRNNSRDFFTQDLPFRPPRETSTARKTAAEELRRRLEQPFAVNTPPTPDATNPTEQKLGAGDDHTAAENPSPTETATELPTTPEEPQESAVFDEEEGQQVATLGHVLTNVVLLYEFLLEISAIVQARGTLFEEAGYPGLGLAPAPEVE</sequence>
<dbReference type="STRING" id="1450537.A0A395I0Z5"/>
<feature type="compositionally biased region" description="Basic and acidic residues" evidence="2">
    <location>
        <begin position="730"/>
        <end position="750"/>
    </location>
</feature>
<feature type="compositionally biased region" description="Low complexity" evidence="2">
    <location>
        <begin position="666"/>
        <end position="682"/>
    </location>
</feature>